<name>A0A7C1JSD9_9CHLR</name>
<dbReference type="InterPro" id="IPR000515">
    <property type="entry name" value="MetI-like"/>
</dbReference>
<feature type="transmembrane region" description="Helical" evidence="5">
    <location>
        <begin position="325"/>
        <end position="347"/>
    </location>
</feature>
<dbReference type="AlphaFoldDB" id="A0A7C1JSD9"/>
<protein>
    <submittedName>
        <fullName evidence="7">ABC transporter permease subunit</fullName>
    </submittedName>
</protein>
<comment type="caution">
    <text evidence="7">The sequence shown here is derived from an EMBL/GenBank/DDBJ whole genome shotgun (WGS) entry which is preliminary data.</text>
</comment>
<feature type="domain" description="ABC transmembrane type-1" evidence="6">
    <location>
        <begin position="366"/>
        <end position="556"/>
    </location>
</feature>
<feature type="transmembrane region" description="Helical" evidence="5">
    <location>
        <begin position="232"/>
        <end position="254"/>
    </location>
</feature>
<proteinExistence type="inferred from homology"/>
<evidence type="ECO:0000259" key="6">
    <source>
        <dbReference type="PROSITE" id="PS50928"/>
    </source>
</evidence>
<dbReference type="CDD" id="cd06261">
    <property type="entry name" value="TM_PBP2"/>
    <property type="match status" value="2"/>
</dbReference>
<feature type="transmembrane region" description="Helical" evidence="5">
    <location>
        <begin position="535"/>
        <end position="557"/>
    </location>
</feature>
<dbReference type="EMBL" id="DSMG01000074">
    <property type="protein sequence ID" value="HDX31147.1"/>
    <property type="molecule type" value="Genomic_DNA"/>
</dbReference>
<dbReference type="SUPFAM" id="SSF161098">
    <property type="entry name" value="MetI-like"/>
    <property type="match status" value="2"/>
</dbReference>
<dbReference type="PANTHER" id="PTHR42744">
    <property type="entry name" value="BINDING-PROTEIN-DEPENDENT TRANSPORT SYSTEMS INNER MEMBRANE COMPONENT"/>
    <property type="match status" value="1"/>
</dbReference>
<comment type="similarity">
    <text evidence="5">Belongs to the binding-protein-dependent transport system permease family.</text>
</comment>
<feature type="transmembrane region" description="Helical" evidence="5">
    <location>
        <begin position="404"/>
        <end position="427"/>
    </location>
</feature>
<feature type="transmembrane region" description="Helical" evidence="5">
    <location>
        <begin position="433"/>
        <end position="458"/>
    </location>
</feature>
<feature type="domain" description="ABC transmembrane type-1" evidence="6">
    <location>
        <begin position="60"/>
        <end position="254"/>
    </location>
</feature>
<evidence type="ECO:0000256" key="1">
    <source>
        <dbReference type="ARBA" id="ARBA00004141"/>
    </source>
</evidence>
<dbReference type="Gene3D" id="1.10.3720.10">
    <property type="entry name" value="MetI-like"/>
    <property type="match status" value="2"/>
</dbReference>
<evidence type="ECO:0000256" key="4">
    <source>
        <dbReference type="ARBA" id="ARBA00023136"/>
    </source>
</evidence>
<evidence type="ECO:0000256" key="5">
    <source>
        <dbReference type="RuleBase" id="RU363032"/>
    </source>
</evidence>
<feature type="transmembrane region" description="Helical" evidence="5">
    <location>
        <begin position="126"/>
        <end position="149"/>
    </location>
</feature>
<sequence length="571" mass="62630">MSQRFTIGIPSGRRFGVGDWFVLLAIAGALYLALRFALTAPGEVKGPEIRLTWTALPGYAALSIGRMAAAYALSFVFTIVYGYIAAYNRRAEMVMMPLLDVLQSVPILSFLPVVLLGLSALLPEGIAAEFAAIVLIFTSQVWNMTFAWYQSLTTISKDLREASAIFRFNRWLRLKWLELPFGAISLIWNSMMSWAGGWFFLMAAESYTVGERDFRLPGLGSFLQEAASQGDIQALFLGIGALVLVVVALDQLVWRPLLAWADRFKLEMVEDQEPPTSWFYDLLNDSRLVQHLSAQFGAWNERLDTWLIHRLKPLGMPETQPSQQWTPLSIGVFALLAAAVGYGGLLAGRMLLEVTPLQWLQLGIGLAATFLRVAIAMAIALAWTIPVGVAIGSNPMLARWLQPVVQVAASVPATALFPAFLLIFLNLPNGLNLAAIVLMLTGTQWYLLFNIIAGASAIPQDLKHTAALLHLKPLARWRALTLPALFPYIVTGAITASGGAWNASIVAEYTEFGGQVRSVVGIGAIISHATASGHYALLLAATLAMILAVIAINRLLWRRLYVLAEERFRME</sequence>
<dbReference type="PROSITE" id="PS50928">
    <property type="entry name" value="ABC_TM1"/>
    <property type="match status" value="2"/>
</dbReference>
<dbReference type="PANTHER" id="PTHR42744:SF1">
    <property type="entry name" value="BINDING-PROTEIN-DEPENDENT TRANSPORT SYSTEMS INNER MEMBRANE COMPONENT"/>
    <property type="match status" value="1"/>
</dbReference>
<feature type="transmembrane region" description="Helical" evidence="5">
    <location>
        <begin position="479"/>
        <end position="501"/>
    </location>
</feature>
<feature type="transmembrane region" description="Helical" evidence="5">
    <location>
        <begin position="359"/>
        <end position="392"/>
    </location>
</feature>
<evidence type="ECO:0000313" key="7">
    <source>
        <dbReference type="EMBL" id="HDX31147.1"/>
    </source>
</evidence>
<evidence type="ECO:0000256" key="3">
    <source>
        <dbReference type="ARBA" id="ARBA00022989"/>
    </source>
</evidence>
<feature type="transmembrane region" description="Helical" evidence="5">
    <location>
        <begin position="58"/>
        <end position="86"/>
    </location>
</feature>
<gene>
    <name evidence="7" type="ORF">ENQ20_06585</name>
</gene>
<dbReference type="InterPro" id="IPR035906">
    <property type="entry name" value="MetI-like_sf"/>
</dbReference>
<feature type="transmembrane region" description="Helical" evidence="5">
    <location>
        <begin position="20"/>
        <end position="38"/>
    </location>
</feature>
<keyword evidence="5" id="KW-0813">Transport</keyword>
<keyword evidence="3 5" id="KW-1133">Transmembrane helix</keyword>
<keyword evidence="4 5" id="KW-0472">Membrane</keyword>
<reference evidence="7" key="1">
    <citation type="journal article" date="2020" name="mSystems">
        <title>Genome- and Community-Level Interaction Insights into Carbon Utilization and Element Cycling Functions of Hydrothermarchaeota in Hydrothermal Sediment.</title>
        <authorList>
            <person name="Zhou Z."/>
            <person name="Liu Y."/>
            <person name="Xu W."/>
            <person name="Pan J."/>
            <person name="Luo Z.H."/>
            <person name="Li M."/>
        </authorList>
    </citation>
    <scope>NUCLEOTIDE SEQUENCE [LARGE SCALE GENOMIC DNA]</scope>
    <source>
        <strain evidence="7">SpSt-289</strain>
    </source>
</reference>
<feature type="transmembrane region" description="Helical" evidence="5">
    <location>
        <begin position="176"/>
        <end position="201"/>
    </location>
</feature>
<dbReference type="GO" id="GO:0005886">
    <property type="term" value="C:plasma membrane"/>
    <property type="evidence" value="ECO:0007669"/>
    <property type="project" value="UniProtKB-SubCell"/>
</dbReference>
<evidence type="ECO:0000256" key="2">
    <source>
        <dbReference type="ARBA" id="ARBA00022692"/>
    </source>
</evidence>
<dbReference type="GO" id="GO:0055085">
    <property type="term" value="P:transmembrane transport"/>
    <property type="evidence" value="ECO:0007669"/>
    <property type="project" value="InterPro"/>
</dbReference>
<comment type="subcellular location">
    <subcellularLocation>
        <location evidence="5">Cell membrane</location>
        <topology evidence="5">Multi-pass membrane protein</topology>
    </subcellularLocation>
    <subcellularLocation>
        <location evidence="1">Membrane</location>
        <topology evidence="1">Multi-pass membrane protein</topology>
    </subcellularLocation>
</comment>
<feature type="transmembrane region" description="Helical" evidence="5">
    <location>
        <begin position="98"/>
        <end position="120"/>
    </location>
</feature>
<organism evidence="7">
    <name type="scientific">Caldilinea aerophila</name>
    <dbReference type="NCBI Taxonomy" id="133453"/>
    <lineage>
        <taxon>Bacteria</taxon>
        <taxon>Bacillati</taxon>
        <taxon>Chloroflexota</taxon>
        <taxon>Caldilineae</taxon>
        <taxon>Caldilineales</taxon>
        <taxon>Caldilineaceae</taxon>
        <taxon>Caldilinea</taxon>
    </lineage>
</organism>
<keyword evidence="2 5" id="KW-0812">Transmembrane</keyword>
<accession>A0A7C1JSD9</accession>
<dbReference type="Pfam" id="PF00528">
    <property type="entry name" value="BPD_transp_1"/>
    <property type="match status" value="2"/>
</dbReference>